<organism evidence="1 2">
    <name type="scientific">Acetobacterium fimetarium</name>
    <dbReference type="NCBI Taxonomy" id="52691"/>
    <lineage>
        <taxon>Bacteria</taxon>
        <taxon>Bacillati</taxon>
        <taxon>Bacillota</taxon>
        <taxon>Clostridia</taxon>
        <taxon>Eubacteriales</taxon>
        <taxon>Eubacteriaceae</taxon>
        <taxon>Acetobacterium</taxon>
    </lineage>
</organism>
<dbReference type="RefSeq" id="WP_186840865.1">
    <property type="nucleotide sequence ID" value="NZ_WJBC01000001.1"/>
</dbReference>
<dbReference type="EMBL" id="WJBC01000001">
    <property type="protein sequence ID" value="MBC3802944.1"/>
    <property type="molecule type" value="Genomic_DNA"/>
</dbReference>
<protein>
    <submittedName>
        <fullName evidence="1">Uncharacterized protein</fullName>
    </submittedName>
</protein>
<comment type="caution">
    <text evidence="1">The sequence shown here is derived from an EMBL/GenBank/DDBJ whole genome shotgun (WGS) entry which is preliminary data.</text>
</comment>
<evidence type="ECO:0000313" key="1">
    <source>
        <dbReference type="EMBL" id="MBC3802944.1"/>
    </source>
</evidence>
<keyword evidence="2" id="KW-1185">Reference proteome</keyword>
<reference evidence="1 2" key="1">
    <citation type="journal article" date="2020" name="mSystems">
        <title>Defining Genomic and Predicted Metabolic Features of the Acetobacterium Genus.</title>
        <authorList>
            <person name="Ross D.E."/>
            <person name="Marshall C.W."/>
            <person name="Gulliver D."/>
            <person name="May H.D."/>
            <person name="Norman R.S."/>
        </authorList>
    </citation>
    <scope>NUCLEOTIDE SEQUENCE [LARGE SCALE GENOMIC DNA]</scope>
    <source>
        <strain evidence="1 2">DSM 8238</strain>
    </source>
</reference>
<accession>A0ABR6WQS0</accession>
<dbReference type="Proteomes" id="UP000603234">
    <property type="component" value="Unassembled WGS sequence"/>
</dbReference>
<sequence length="125" mass="15020">MIGNKFLMDLYAYPDRDTSLNQLLEHLNSKDRPFLDSLYAPLDLDVLTADEKQYLTVISAIIDYYLQIYKMEIPDWLRNEKLCFDRPYFYSKRLSDFDKFKLQYTLPGPFKRRNVYLSLDGLKRI</sequence>
<name>A0ABR6WQS0_9FIRM</name>
<proteinExistence type="predicted"/>
<gene>
    <name evidence="1" type="ORF">GH808_00610</name>
</gene>
<evidence type="ECO:0000313" key="2">
    <source>
        <dbReference type="Proteomes" id="UP000603234"/>
    </source>
</evidence>